<keyword evidence="1" id="KW-0472">Membrane</keyword>
<keyword evidence="1" id="KW-1133">Transmembrane helix</keyword>
<evidence type="ECO:0000313" key="4">
    <source>
        <dbReference type="EMBL" id="TCX57318.1"/>
    </source>
</evidence>
<feature type="transmembrane region" description="Helical" evidence="1">
    <location>
        <begin position="136"/>
        <end position="155"/>
    </location>
</feature>
<feature type="transmembrane region" description="Helical" evidence="1">
    <location>
        <begin position="161"/>
        <end position="180"/>
    </location>
</feature>
<evidence type="ECO:0000313" key="3">
    <source>
        <dbReference type="EMBL" id="TCX47664.1"/>
    </source>
</evidence>
<dbReference type="RefSeq" id="WP_131729083.1">
    <property type="nucleotide sequence ID" value="NZ_CAAGTS010000001.1"/>
</dbReference>
<sequence length="181" mass="21060">MKENFTIEIRRYLINRFIDIAIEQKLSKLNYATRLENDKFEIMGCEPLDNPVTHFEKQVVQACSYRIKASLELAITLKVIKDEIHPVVLFGDHTWMQLYGVTRFGRLYRKLPRLLQTCIIGLTLKSQQLIKTTTKYKWLAGLVSFFMLAAKVWQSGAIDKAWIGISAASGLLFLWLLSFWR</sequence>
<name>A0A483M2H1_KLEPN</name>
<proteinExistence type="predicted"/>
<accession>A0A483M2H1</accession>
<evidence type="ECO:0000313" key="6">
    <source>
        <dbReference type="EMBL" id="TCX90115.1"/>
    </source>
</evidence>
<reference evidence="5" key="1">
    <citation type="submission" date="2019-01" db="EMBL/GenBank/DDBJ databases">
        <authorList>
            <person name="Lista F."/>
            <person name="Anselmo A."/>
        </authorList>
    </citation>
    <scope>NUCLEOTIDE SEQUENCE</scope>
    <source>
        <strain evidence="4">12S</strain>
        <strain evidence="7">14R</strain>
        <strain evidence="3">14S</strain>
        <strain evidence="2">16S</strain>
        <strain evidence="6">6S</strain>
        <strain evidence="5">7S</strain>
    </source>
</reference>
<protein>
    <submittedName>
        <fullName evidence="5">Uncharacterized protein</fullName>
    </submittedName>
</protein>
<dbReference type="EMBL" id="SDDH01000016">
    <property type="protein sequence ID" value="TCY68157.1"/>
    <property type="molecule type" value="Genomic_DNA"/>
</dbReference>
<dbReference type="AlphaFoldDB" id="A0A483M2H1"/>
<dbReference type="EMBL" id="SDCI01000002">
    <property type="protein sequence ID" value="TCX47664.1"/>
    <property type="molecule type" value="Genomic_DNA"/>
</dbReference>
<keyword evidence="1" id="KW-0812">Transmembrane</keyword>
<evidence type="ECO:0000313" key="7">
    <source>
        <dbReference type="EMBL" id="TCY68157.1"/>
    </source>
</evidence>
<evidence type="ECO:0000313" key="5">
    <source>
        <dbReference type="EMBL" id="TCX81425.1"/>
    </source>
</evidence>
<comment type="caution">
    <text evidence="5">The sequence shown here is derived from an EMBL/GenBank/DDBJ whole genome shotgun (WGS) entry which is preliminary data.</text>
</comment>
<dbReference type="EMBL" id="SDCG01000004">
    <property type="protein sequence ID" value="TCX29374.1"/>
    <property type="molecule type" value="Genomic_DNA"/>
</dbReference>
<organism evidence="5">
    <name type="scientific">Klebsiella pneumoniae</name>
    <dbReference type="NCBI Taxonomy" id="573"/>
    <lineage>
        <taxon>Bacteria</taxon>
        <taxon>Pseudomonadati</taxon>
        <taxon>Pseudomonadota</taxon>
        <taxon>Gammaproteobacteria</taxon>
        <taxon>Enterobacterales</taxon>
        <taxon>Enterobacteriaceae</taxon>
        <taxon>Klebsiella/Raoultella group</taxon>
        <taxon>Klebsiella</taxon>
        <taxon>Klebsiella pneumoniae complex</taxon>
    </lineage>
</organism>
<gene>
    <name evidence="2" type="ORF">ETE70_07415</name>
    <name evidence="4" type="ORF">ETE72_03640</name>
    <name evidence="6" type="ORF">ETE87_12195</name>
    <name evidence="5" type="ORF">ETE99_16570</name>
    <name evidence="3" type="ORF">ETF02_02865</name>
    <name evidence="7" type="ORF">ETH45_12540</name>
</gene>
<dbReference type="EMBL" id="SDCK01000003">
    <property type="protein sequence ID" value="TCX57318.1"/>
    <property type="molecule type" value="Genomic_DNA"/>
</dbReference>
<evidence type="ECO:0000256" key="1">
    <source>
        <dbReference type="SAM" id="Phobius"/>
    </source>
</evidence>
<dbReference type="EMBL" id="SDCP01000021">
    <property type="protein sequence ID" value="TCX81425.1"/>
    <property type="molecule type" value="Genomic_DNA"/>
</dbReference>
<dbReference type="EMBL" id="SDCQ01000011">
    <property type="protein sequence ID" value="TCX90115.1"/>
    <property type="molecule type" value="Genomic_DNA"/>
</dbReference>
<evidence type="ECO:0000313" key="2">
    <source>
        <dbReference type="EMBL" id="TCX29374.1"/>
    </source>
</evidence>